<dbReference type="Proteomes" id="UP000237923">
    <property type="component" value="Unassembled WGS sequence"/>
</dbReference>
<feature type="transmembrane region" description="Helical" evidence="3">
    <location>
        <begin position="134"/>
        <end position="158"/>
    </location>
</feature>
<organism evidence="5 6">
    <name type="scientific">Leuconostoc suionicum</name>
    <dbReference type="NCBI Taxonomy" id="1511761"/>
    <lineage>
        <taxon>Bacteria</taxon>
        <taxon>Bacillati</taxon>
        <taxon>Bacillota</taxon>
        <taxon>Bacilli</taxon>
        <taxon>Lactobacillales</taxon>
        <taxon>Lactobacillaceae</taxon>
        <taxon>Leuconostoc</taxon>
    </lineage>
</organism>
<dbReference type="PANTHER" id="PTHR37815">
    <property type="entry name" value="UPF0397 PROTEIN BC_2624-RELATED"/>
    <property type="match status" value="1"/>
</dbReference>
<dbReference type="RefSeq" id="WP_081371164.1">
    <property type="nucleotide sequence ID" value="NZ_AP017935.1"/>
</dbReference>
<evidence type="ECO:0000313" key="4">
    <source>
        <dbReference type="EMBL" id="SPD91624.1"/>
    </source>
</evidence>
<keyword evidence="7" id="KW-1185">Reference proteome</keyword>
<name>A0A2N9K9Y9_9LACO</name>
<evidence type="ECO:0000256" key="3">
    <source>
        <dbReference type="SAM" id="Phobius"/>
    </source>
</evidence>
<dbReference type="Proteomes" id="UP000239237">
    <property type="component" value="Unassembled WGS sequence"/>
</dbReference>
<evidence type="ECO:0000256" key="2">
    <source>
        <dbReference type="ARBA" id="ARBA00022989"/>
    </source>
</evidence>
<reference evidence="5 6" key="1">
    <citation type="submission" date="2018-02" db="EMBL/GenBank/DDBJ databases">
        <authorList>
            <person name="Cohen D.B."/>
            <person name="Kent A.D."/>
        </authorList>
    </citation>
    <scope>NUCLEOTIDE SEQUENCE [LARGE SCALE GENOMIC DNA]</scope>
    <source>
        <strain evidence="5 6">CECT 9216</strain>
    </source>
</reference>
<gene>
    <name evidence="5" type="primary">hmpT</name>
    <name evidence="4" type="ORF">LES8486_00608</name>
    <name evidence="5" type="ORF">LES9216_00755</name>
</gene>
<feature type="transmembrane region" description="Helical" evidence="3">
    <location>
        <begin position="75"/>
        <end position="98"/>
    </location>
</feature>
<evidence type="ECO:0000313" key="7">
    <source>
        <dbReference type="Proteomes" id="UP000239237"/>
    </source>
</evidence>
<dbReference type="EMBL" id="OKQU01000001">
    <property type="protein sequence ID" value="SPE06875.1"/>
    <property type="molecule type" value="Genomic_DNA"/>
</dbReference>
<dbReference type="Gene3D" id="1.10.1760.20">
    <property type="match status" value="1"/>
</dbReference>
<evidence type="ECO:0000313" key="5">
    <source>
        <dbReference type="EMBL" id="SPE06875.1"/>
    </source>
</evidence>
<keyword evidence="3" id="KW-0472">Membrane</keyword>
<dbReference type="InterPro" id="IPR009825">
    <property type="entry name" value="ECF_substrate-spec-like"/>
</dbReference>
<proteinExistence type="predicted"/>
<dbReference type="PANTHER" id="PTHR37815:SF3">
    <property type="entry name" value="UPF0397 PROTEIN SPR0429"/>
    <property type="match status" value="1"/>
</dbReference>
<dbReference type="Pfam" id="PF07155">
    <property type="entry name" value="ECF-ribofla_trS"/>
    <property type="match status" value="1"/>
</dbReference>
<evidence type="ECO:0000256" key="1">
    <source>
        <dbReference type="ARBA" id="ARBA00022692"/>
    </source>
</evidence>
<dbReference type="EMBL" id="OKQR01000001">
    <property type="protein sequence ID" value="SPD91624.1"/>
    <property type="molecule type" value="Genomic_DNA"/>
</dbReference>
<accession>A0A2N9K9Y9</accession>
<keyword evidence="1 3" id="KW-0812">Transmembrane</keyword>
<feature type="transmembrane region" description="Helical" evidence="3">
    <location>
        <begin position="12"/>
        <end position="32"/>
    </location>
</feature>
<evidence type="ECO:0000313" key="6">
    <source>
        <dbReference type="Proteomes" id="UP000237923"/>
    </source>
</evidence>
<reference evidence="4 7" key="2">
    <citation type="submission" date="2018-02" db="EMBL/GenBank/DDBJ databases">
        <authorList>
            <person name="Rodrigo-Torres L."/>
            <person name="Arahal R. D."/>
            <person name="Lucena T."/>
        </authorList>
    </citation>
    <scope>NUCLEOTIDE SEQUENCE [LARGE SCALE GENOMIC DNA]</scope>
    <source>
        <strain evidence="4 7">CECT 8486</strain>
    </source>
</reference>
<feature type="transmembrane region" description="Helical" evidence="3">
    <location>
        <begin position="44"/>
        <end position="69"/>
    </location>
</feature>
<feature type="transmembrane region" description="Helical" evidence="3">
    <location>
        <begin position="105"/>
        <end position="128"/>
    </location>
</feature>
<dbReference type="GO" id="GO:0016020">
    <property type="term" value="C:membrane"/>
    <property type="evidence" value="ECO:0007669"/>
    <property type="project" value="InterPro"/>
</dbReference>
<dbReference type="AlphaFoldDB" id="A0A2N9K9Y9"/>
<protein>
    <submittedName>
        <fullName evidence="5">Thiamine transporter HmpT</fullName>
    </submittedName>
</protein>
<sequence length="168" mass="17881">MIEQKNHTKQITMLATIIAFNIALSYIVKIPVPATNGFVNLVEAGIFLAALLGGARSGLIVGGLSGLLLDLLAGYPQWMIFSLIIHGIEGLIVGYFGYKKHITSQVIGLIIGSFIMVVGYMLAGAMLYNWTAGLASIIGNIAQAVMGLIVALVLVPVFKKLPQVDLKI</sequence>
<keyword evidence="2 3" id="KW-1133">Transmembrane helix</keyword>
<dbReference type="GeneID" id="99674029"/>